<dbReference type="GO" id="GO:0016020">
    <property type="term" value="C:membrane"/>
    <property type="evidence" value="ECO:0007669"/>
    <property type="project" value="UniProtKB-SubCell"/>
</dbReference>
<keyword evidence="7" id="KW-1185">Reference proteome</keyword>
<feature type="transmembrane region" description="Helical" evidence="5">
    <location>
        <begin position="75"/>
        <end position="94"/>
    </location>
</feature>
<comment type="subcellular location">
    <subcellularLocation>
        <location evidence="1">Membrane</location>
        <topology evidence="1">Multi-pass membrane protein</topology>
    </subcellularLocation>
</comment>
<evidence type="ECO:0000313" key="7">
    <source>
        <dbReference type="Proteomes" id="UP000076066"/>
    </source>
</evidence>
<evidence type="ECO:0000256" key="2">
    <source>
        <dbReference type="ARBA" id="ARBA00022692"/>
    </source>
</evidence>
<feature type="transmembrane region" description="Helical" evidence="5">
    <location>
        <begin position="174"/>
        <end position="195"/>
    </location>
</feature>
<accession>A0A143DD65</accession>
<evidence type="ECO:0000313" key="6">
    <source>
        <dbReference type="EMBL" id="AMW34655.1"/>
    </source>
</evidence>
<feature type="transmembrane region" description="Helical" evidence="5">
    <location>
        <begin position="40"/>
        <end position="63"/>
    </location>
</feature>
<dbReference type="GO" id="GO:0006457">
    <property type="term" value="P:protein folding"/>
    <property type="evidence" value="ECO:0007669"/>
    <property type="project" value="InterPro"/>
</dbReference>
<evidence type="ECO:0000256" key="4">
    <source>
        <dbReference type="ARBA" id="ARBA00023136"/>
    </source>
</evidence>
<dbReference type="InterPro" id="IPR023380">
    <property type="entry name" value="DsbB-like_sf"/>
</dbReference>
<evidence type="ECO:0000256" key="1">
    <source>
        <dbReference type="ARBA" id="ARBA00004141"/>
    </source>
</evidence>
<gene>
    <name evidence="6" type="ORF">AY555_05080</name>
</gene>
<dbReference type="KEGG" id="hjo:AY555_05080"/>
<evidence type="ECO:0000256" key="3">
    <source>
        <dbReference type="ARBA" id="ARBA00022989"/>
    </source>
</evidence>
<keyword evidence="4 5" id="KW-0472">Membrane</keyword>
<dbReference type="Pfam" id="PF02600">
    <property type="entry name" value="DsbB"/>
    <property type="match status" value="1"/>
</dbReference>
<dbReference type="AlphaFoldDB" id="A0A143DD65"/>
<dbReference type="InterPro" id="IPR003752">
    <property type="entry name" value="DiS_bond_form_DsbB/BdbC"/>
</dbReference>
<keyword evidence="3 5" id="KW-1133">Transmembrane helix</keyword>
<dbReference type="Gene3D" id="1.20.1550.10">
    <property type="entry name" value="DsbB-like"/>
    <property type="match status" value="1"/>
</dbReference>
<dbReference type="SUPFAM" id="SSF158442">
    <property type="entry name" value="DsbB-like"/>
    <property type="match status" value="1"/>
</dbReference>
<proteinExistence type="predicted"/>
<evidence type="ECO:0000256" key="5">
    <source>
        <dbReference type="SAM" id="Phobius"/>
    </source>
</evidence>
<feature type="transmembrane region" description="Helical" evidence="5">
    <location>
        <begin position="101"/>
        <end position="120"/>
    </location>
</feature>
<dbReference type="Proteomes" id="UP000076066">
    <property type="component" value="Chromosome"/>
</dbReference>
<evidence type="ECO:0008006" key="8">
    <source>
        <dbReference type="Google" id="ProtNLM"/>
    </source>
</evidence>
<protein>
    <recommendedName>
        <fullName evidence="8">Disulfide bond formation protein B</fullName>
    </recommendedName>
</protein>
<dbReference type="EMBL" id="CP014525">
    <property type="protein sequence ID" value="AMW34655.1"/>
    <property type="molecule type" value="Genomic_DNA"/>
</dbReference>
<sequence length="201" mass="21155">MYAENYGVGAGHFVARGALCVGVCHVCGSSMPLSAISCRLFFSCILGAAVLALAGALTAEHVFGLEPCILCLYERVPWVLAGLLSACWLVFPFARRSPMPGVLLVTAVFAAGASLAGYHVGVEQGWWAFQGCTGELPGPLGLADLMEGLDRPVRPACNVVQWTLFGLSFASYNALASLFMTGLGVFVFLSGVFPVSRQQGE</sequence>
<reference evidence="6 7" key="1">
    <citation type="submission" date="2016-02" db="EMBL/GenBank/DDBJ databases">
        <title>Complete Genome of H5569, the type strain of the newly described species Haematospirillium jordaniae.</title>
        <authorList>
            <person name="Nicholson A.C."/>
            <person name="Humrighouse B.W."/>
            <person name="Loparov V."/>
            <person name="McQuiston J.R."/>
        </authorList>
    </citation>
    <scope>NUCLEOTIDE SEQUENCE [LARGE SCALE GENOMIC DNA]</scope>
    <source>
        <strain evidence="6 7">H5569</strain>
    </source>
</reference>
<organism evidence="6 7">
    <name type="scientific">Haematospirillum jordaniae</name>
    <dbReference type="NCBI Taxonomy" id="1549855"/>
    <lineage>
        <taxon>Bacteria</taxon>
        <taxon>Pseudomonadati</taxon>
        <taxon>Pseudomonadota</taxon>
        <taxon>Alphaproteobacteria</taxon>
        <taxon>Rhodospirillales</taxon>
        <taxon>Novispirillaceae</taxon>
        <taxon>Haematospirillum</taxon>
    </lineage>
</organism>
<dbReference type="STRING" id="1549855.AY555_05080"/>
<name>A0A143DD65_9PROT</name>
<dbReference type="GO" id="GO:0015035">
    <property type="term" value="F:protein-disulfide reductase activity"/>
    <property type="evidence" value="ECO:0007669"/>
    <property type="project" value="InterPro"/>
</dbReference>
<keyword evidence="2 5" id="KW-0812">Transmembrane</keyword>